<gene>
    <name evidence="2" type="ORF">B4088_2861</name>
</gene>
<evidence type="ECO:0000313" key="2">
    <source>
        <dbReference type="EMBL" id="KZD65560.1"/>
    </source>
</evidence>
<comment type="caution">
    <text evidence="2">The sequence shown here is derived from an EMBL/GenBank/DDBJ whole genome shotgun (WGS) entry which is preliminary data.</text>
</comment>
<evidence type="ECO:0008006" key="4">
    <source>
        <dbReference type="Google" id="ProtNLM"/>
    </source>
</evidence>
<feature type="compositionally biased region" description="Basic and acidic residues" evidence="1">
    <location>
        <begin position="172"/>
        <end position="193"/>
    </location>
</feature>
<organism evidence="2 3">
    <name type="scientific">Bacillus cereus</name>
    <dbReference type="NCBI Taxonomy" id="1396"/>
    <lineage>
        <taxon>Bacteria</taxon>
        <taxon>Bacillati</taxon>
        <taxon>Bacillota</taxon>
        <taxon>Bacilli</taxon>
        <taxon>Bacillales</taxon>
        <taxon>Bacillaceae</taxon>
        <taxon>Bacillus</taxon>
        <taxon>Bacillus cereus group</taxon>
    </lineage>
</organism>
<dbReference type="Proteomes" id="UP000076482">
    <property type="component" value="Unassembled WGS sequence"/>
</dbReference>
<name>A0A164NVH6_BACCE</name>
<feature type="region of interest" description="Disordered" evidence="1">
    <location>
        <begin position="172"/>
        <end position="245"/>
    </location>
</feature>
<sequence>MSISILLIATLLFGCSNETFDKAVEQGKLALANKEYENASASFEIALKEKKDEEVQTLQKQASKMAVALAEKEKLDIDNAIKLFDQVATMKDGLETVKNEAKKEKETLTQYKDKRENYNKELQTAQDLLSEKKFDESKVILTKIQQETTSDKILKEQNQKVTEQLEKLEKEKNAAVEEEKRQEKQKKAAEQKKQQQAKEQQTKEQQQAKEQQVKEQQVKEQQKQTAQSSKQKLSPKDAENKVRASLNLSNNSKVYCEYDGDKAEAEEYVIHVYTNVQYEDDEEGGHTVTYGWFNVNANTGEVHKMEF</sequence>
<dbReference type="PATRIC" id="fig|1396.535.peg.1346"/>
<reference evidence="2 3" key="1">
    <citation type="submission" date="2015-09" db="EMBL/GenBank/DDBJ databases">
        <title>Bacillus cereus food isolates.</title>
        <authorList>
            <person name="Boekhorst J."/>
        </authorList>
    </citation>
    <scope>NUCLEOTIDE SEQUENCE [LARGE SCALE GENOMIC DNA]</scope>
    <source>
        <strain evidence="2 3">B4088</strain>
    </source>
</reference>
<dbReference type="EMBL" id="LJKE01000047">
    <property type="protein sequence ID" value="KZD65560.1"/>
    <property type="molecule type" value="Genomic_DNA"/>
</dbReference>
<feature type="compositionally biased region" description="Basic and acidic residues" evidence="1">
    <location>
        <begin position="211"/>
        <end position="222"/>
    </location>
</feature>
<feature type="compositionally biased region" description="Low complexity" evidence="1">
    <location>
        <begin position="197"/>
        <end position="210"/>
    </location>
</feature>
<dbReference type="AlphaFoldDB" id="A0A164NVH6"/>
<evidence type="ECO:0000313" key="3">
    <source>
        <dbReference type="Proteomes" id="UP000076482"/>
    </source>
</evidence>
<accession>A0A164NVH6</accession>
<feature type="compositionally biased region" description="Low complexity" evidence="1">
    <location>
        <begin position="223"/>
        <end position="232"/>
    </location>
</feature>
<evidence type="ECO:0000256" key="1">
    <source>
        <dbReference type="SAM" id="MobiDB-lite"/>
    </source>
</evidence>
<protein>
    <recommendedName>
        <fullName evidence="4">Lipoprotein</fullName>
    </recommendedName>
</protein>
<proteinExistence type="predicted"/>